<dbReference type="EMBL" id="MAYW01000001">
    <property type="protein sequence ID" value="ODS34755.1"/>
    <property type="molecule type" value="Genomic_DNA"/>
</dbReference>
<organism evidence="1 2">
    <name type="scientific">Candidatus Scalindua rubra</name>
    <dbReference type="NCBI Taxonomy" id="1872076"/>
    <lineage>
        <taxon>Bacteria</taxon>
        <taxon>Pseudomonadati</taxon>
        <taxon>Planctomycetota</taxon>
        <taxon>Candidatus Brocadiia</taxon>
        <taxon>Candidatus Brocadiales</taxon>
        <taxon>Candidatus Scalinduaceae</taxon>
        <taxon>Candidatus Scalindua</taxon>
    </lineage>
</organism>
<evidence type="ECO:0000313" key="2">
    <source>
        <dbReference type="Proteomes" id="UP000094056"/>
    </source>
</evidence>
<evidence type="ECO:0000313" key="1">
    <source>
        <dbReference type="EMBL" id="ODS34755.1"/>
    </source>
</evidence>
<dbReference type="Proteomes" id="UP000094056">
    <property type="component" value="Unassembled WGS sequence"/>
</dbReference>
<comment type="caution">
    <text evidence="1">The sequence shown here is derived from an EMBL/GenBank/DDBJ whole genome shotgun (WGS) entry which is preliminary data.</text>
</comment>
<protein>
    <submittedName>
        <fullName evidence="1">Uncharacterized protein</fullName>
    </submittedName>
</protein>
<accession>A0A1E3XGJ3</accession>
<proteinExistence type="predicted"/>
<reference evidence="1 2" key="1">
    <citation type="submission" date="2016-07" db="EMBL/GenBank/DDBJ databases">
        <title>Draft genome of Scalindua rubra, obtained from a brine-seawater interface in the Red Sea, sheds light on salt adaptation in anammox bacteria.</title>
        <authorList>
            <person name="Speth D.R."/>
            <person name="Lagkouvardos I."/>
            <person name="Wang Y."/>
            <person name="Qian P.-Y."/>
            <person name="Dutilh B.E."/>
            <person name="Jetten M.S."/>
        </authorList>
    </citation>
    <scope>NUCLEOTIDE SEQUENCE [LARGE SCALE GENOMIC DNA]</scope>
    <source>
        <strain evidence="1">BSI-1</strain>
    </source>
</reference>
<name>A0A1E3XGJ3_9BACT</name>
<sequence length="112" mass="13078">MLEERDKDIQVDTMTVPFSAIKKRIREFNMPNINEATGTDLKVIEELTNIGWKRGDTLLYQQEYLLTPEQKKIYEGKKSIKPDITLTQLDDQKKLAIKTFLDTVDGKINDRF</sequence>
<gene>
    <name evidence="1" type="ORF">SCARUB_00015</name>
</gene>
<dbReference type="AlphaFoldDB" id="A0A1E3XGJ3"/>